<feature type="domain" description="Glutamine amidotransferase type-2" evidence="19">
    <location>
        <begin position="107"/>
        <end position="507"/>
    </location>
</feature>
<dbReference type="Pfam" id="PF01645">
    <property type="entry name" value="Glu_synthase"/>
    <property type="match status" value="1"/>
</dbReference>
<dbReference type="Pfam" id="PF01493">
    <property type="entry name" value="GXGXG"/>
    <property type="match status" value="1"/>
</dbReference>
<dbReference type="Pfam" id="PF00310">
    <property type="entry name" value="GATase_2"/>
    <property type="match status" value="1"/>
</dbReference>
<comment type="cofactor">
    <cofactor evidence="1">
        <name>FMN</name>
        <dbReference type="ChEBI" id="CHEBI:58210"/>
    </cofactor>
</comment>
<evidence type="ECO:0000256" key="13">
    <source>
        <dbReference type="ARBA" id="ARBA00023014"/>
    </source>
</evidence>
<name>A0AAD3DNB3_9CHLO</name>
<dbReference type="GO" id="GO:0051538">
    <property type="term" value="F:3 iron, 4 sulfur cluster binding"/>
    <property type="evidence" value="ECO:0007669"/>
    <property type="project" value="UniProtKB-KW"/>
</dbReference>
<feature type="region of interest" description="Disordered" evidence="18">
    <location>
        <begin position="1"/>
        <end position="39"/>
    </location>
</feature>
<organism evidence="20 21">
    <name type="scientific">Astrephomene gubernaculifera</name>
    <dbReference type="NCBI Taxonomy" id="47775"/>
    <lineage>
        <taxon>Eukaryota</taxon>
        <taxon>Viridiplantae</taxon>
        <taxon>Chlorophyta</taxon>
        <taxon>core chlorophytes</taxon>
        <taxon>Chlorophyceae</taxon>
        <taxon>CS clade</taxon>
        <taxon>Chlamydomonadales</taxon>
        <taxon>Astrephomenaceae</taxon>
        <taxon>Astrephomene</taxon>
    </lineage>
</organism>
<evidence type="ECO:0000256" key="3">
    <source>
        <dbReference type="ARBA" id="ARBA00004802"/>
    </source>
</evidence>
<dbReference type="InterPro" id="IPR002932">
    <property type="entry name" value="Glu_synthdom"/>
</dbReference>
<evidence type="ECO:0000313" key="20">
    <source>
        <dbReference type="EMBL" id="GFR43617.1"/>
    </source>
</evidence>
<gene>
    <name evidence="20" type="ORF">Agub_g4716</name>
</gene>
<dbReference type="InterPro" id="IPR006982">
    <property type="entry name" value="Glu_synth_centr_N"/>
</dbReference>
<dbReference type="PANTHER" id="PTHR11938">
    <property type="entry name" value="FAD NADPH DEHYDROGENASE/OXIDOREDUCTASE"/>
    <property type="match status" value="1"/>
</dbReference>
<dbReference type="Gene3D" id="2.160.20.60">
    <property type="entry name" value="Glutamate synthase, alpha subunit, C-terminal domain"/>
    <property type="match status" value="1"/>
</dbReference>
<dbReference type="InterPro" id="IPR002489">
    <property type="entry name" value="Glu_synth_asu_C"/>
</dbReference>
<evidence type="ECO:0000256" key="9">
    <source>
        <dbReference type="ARBA" id="ARBA00022723"/>
    </source>
</evidence>
<evidence type="ECO:0000256" key="10">
    <source>
        <dbReference type="ARBA" id="ARBA00022962"/>
    </source>
</evidence>
<evidence type="ECO:0000313" key="21">
    <source>
        <dbReference type="Proteomes" id="UP001054857"/>
    </source>
</evidence>
<dbReference type="SUPFAM" id="SSF69336">
    <property type="entry name" value="Alpha subunit of glutamate synthase, C-terminal domain"/>
    <property type="match status" value="1"/>
</dbReference>
<comment type="similarity">
    <text evidence="5">Belongs to the glutamate synthase family.</text>
</comment>
<dbReference type="InterPro" id="IPR013785">
    <property type="entry name" value="Aldolase_TIM"/>
</dbReference>
<dbReference type="InterPro" id="IPR050711">
    <property type="entry name" value="ET-N_metabolism_enzyme"/>
</dbReference>
<dbReference type="InterPro" id="IPR017932">
    <property type="entry name" value="GATase_2_dom"/>
</dbReference>
<evidence type="ECO:0000256" key="8">
    <source>
        <dbReference type="ARBA" id="ARBA00022643"/>
    </source>
</evidence>
<dbReference type="FunFam" id="2.160.20.60:FF:000003">
    <property type="entry name" value="Ferredoxin-dependent glutamate synthase, chloroplastic"/>
    <property type="match status" value="1"/>
</dbReference>
<dbReference type="GO" id="GO:0046872">
    <property type="term" value="F:metal ion binding"/>
    <property type="evidence" value="ECO:0007669"/>
    <property type="project" value="UniProtKB-KW"/>
</dbReference>
<evidence type="ECO:0000256" key="15">
    <source>
        <dbReference type="ARBA" id="ARBA00023291"/>
    </source>
</evidence>
<evidence type="ECO:0000256" key="11">
    <source>
        <dbReference type="ARBA" id="ARBA00023002"/>
    </source>
</evidence>
<dbReference type="SUPFAM" id="SSF51395">
    <property type="entry name" value="FMN-linked oxidoreductases"/>
    <property type="match status" value="1"/>
</dbReference>
<dbReference type="GO" id="GO:0006537">
    <property type="term" value="P:glutamate biosynthetic process"/>
    <property type="evidence" value="ECO:0007669"/>
    <property type="project" value="UniProtKB-KW"/>
</dbReference>
<keyword evidence="7" id="KW-0285">Flavoprotein</keyword>
<dbReference type="FunFam" id="3.20.20.70:FF:000084">
    <property type="entry name" value="Ferredoxin-dependent glutamate synthase, chloroplastic"/>
    <property type="match status" value="1"/>
</dbReference>
<dbReference type="Gene3D" id="3.20.20.70">
    <property type="entry name" value="Aldolase class I"/>
    <property type="match status" value="2"/>
</dbReference>
<dbReference type="CDD" id="cd00713">
    <property type="entry name" value="GltS"/>
    <property type="match status" value="1"/>
</dbReference>
<comment type="pathway">
    <text evidence="4">Nitrogen metabolism.</text>
</comment>
<evidence type="ECO:0000256" key="12">
    <source>
        <dbReference type="ARBA" id="ARBA00023004"/>
    </source>
</evidence>
<keyword evidence="8" id="KW-0288">FMN</keyword>
<dbReference type="Gene3D" id="3.60.20.10">
    <property type="entry name" value="Glutamine Phosphoribosylpyrophosphate, subunit 1, domain 1"/>
    <property type="match status" value="1"/>
</dbReference>
<evidence type="ECO:0000256" key="17">
    <source>
        <dbReference type="ARBA" id="ARBA00039085"/>
    </source>
</evidence>
<evidence type="ECO:0000256" key="2">
    <source>
        <dbReference type="ARBA" id="ARBA00001927"/>
    </source>
</evidence>
<keyword evidence="6" id="KW-0028">Amino-acid biosynthesis</keyword>
<keyword evidence="15" id="KW-0003">3Fe-4S</keyword>
<evidence type="ECO:0000256" key="5">
    <source>
        <dbReference type="ARBA" id="ARBA00009716"/>
    </source>
</evidence>
<dbReference type="CDD" id="cd00982">
    <property type="entry name" value="gltB_C"/>
    <property type="match status" value="1"/>
</dbReference>
<evidence type="ECO:0000256" key="4">
    <source>
        <dbReference type="ARBA" id="ARBA00004909"/>
    </source>
</evidence>
<dbReference type="GO" id="GO:0016041">
    <property type="term" value="F:glutamate synthase (ferredoxin) activity"/>
    <property type="evidence" value="ECO:0007669"/>
    <property type="project" value="UniProtKB-EC"/>
</dbReference>
<feature type="compositionally biased region" description="Polar residues" evidence="18">
    <location>
        <begin position="1"/>
        <end position="21"/>
    </location>
</feature>
<dbReference type="InterPro" id="IPR036485">
    <property type="entry name" value="Glu_synth_asu_C_sf"/>
</dbReference>
<comment type="pathway">
    <text evidence="16">Amino-acid biosynthesis; L-glutamate biosynthesis via GLT pathway; L-glutamate from 2-oxoglutarate and L-glutamine (ferredoxin route): step 1/1.</text>
</comment>
<dbReference type="SUPFAM" id="SSF56235">
    <property type="entry name" value="N-terminal nucleophile aminohydrolases (Ntn hydrolases)"/>
    <property type="match status" value="1"/>
</dbReference>
<accession>A0AAD3DNB3</accession>
<evidence type="ECO:0000256" key="6">
    <source>
        <dbReference type="ARBA" id="ARBA00022605"/>
    </source>
</evidence>
<keyword evidence="10" id="KW-0315">Glutamine amidotransferase</keyword>
<dbReference type="EMBL" id="BMAR01000006">
    <property type="protein sequence ID" value="GFR43617.1"/>
    <property type="molecule type" value="Genomic_DNA"/>
</dbReference>
<protein>
    <recommendedName>
        <fullName evidence="17">glutamate synthase (ferredoxin)</fullName>
        <ecNumber evidence="17">1.4.7.1</ecNumber>
    </recommendedName>
</protein>
<keyword evidence="9" id="KW-0479">Metal-binding</keyword>
<comment type="caution">
    <text evidence="20">The sequence shown here is derived from an EMBL/GenBank/DDBJ whole genome shotgun (WGS) entry which is preliminary data.</text>
</comment>
<keyword evidence="12" id="KW-0408">Iron</keyword>
<dbReference type="CDD" id="cd02808">
    <property type="entry name" value="GltS_FMN"/>
    <property type="match status" value="1"/>
</dbReference>
<evidence type="ECO:0000256" key="16">
    <source>
        <dbReference type="ARBA" id="ARBA00037928"/>
    </source>
</evidence>
<sequence length="1638" mass="176560">MDTQLRAQQRASSRLDSSQRSVLPAVPTAPRVHSTRRSAKAQLKNVKLSSSVQPSPCRMALPLAAISTGASVEPLLTPEVLEPVPANISYEPKVAEMEEILKERDACGVGFIASLKNIQSHTVIKQALTALGCMEHRGACSADDDSGDGAGIMTQIPWKLLKKEMPQLNELTTGVGMVFLPNNDQLEATCKQILENVCAKEGVKVLGWRKVPVDHSIVGRFAKVTEPRIWQVMIEGKQGQIGDELERELFLVRKLVEKAKNAELPADVAPDFYICTLSNRTITYKGMLRSAVVGTFYRDLENPDFEASFAIYHRRFSTNTTPKWPLAQPMRVLGHNGEINTLQGNLNWVASREHDLTNPIWSGRESALLPLCSASQSDSANLDNVAELLVRTGVEPQEALMLLVPEAYRNHPDLVKEYPEVVDFYEFYEGMQEGWDGPALLVFSDGKRVGARLDRNGLRPARFWRTRDDMIYVASEVGVLGDVMSNAENVVAKGRLGPGQMVCADLQSGSFLETAAISRQVAARRPYQQWLAASLRRLGELGDSSFLNEPMYDSATLLRLQSAVGMGAEDAQMVVESQAQTGVEPTYCMGDDIPLAVLSDKPHMLYNYFKQRFAQVTNPPIDPLREGLVMSLEMRLGARGNLLTPGSDSYKQVLLDSPILLESELQAVASDSVLGSKTFKLFFQVGAPGALEAALKQLCADVEAAVREGCQCVVLSDRPEASGALDPARAPIPALLAVGAVHHHLIRTCLRSDTSIVADTATCFSTHHAAMLIGFGAHAICPYLGYETSRQWRLSSRTQSLIKAGKVPDISVKDSQKNFKKSLEKGVLKILSKMGISLLSCYHGAQIFEAYGLGRDVVELCFRGTVSRIGGMSLADLQREAESLWAKGFPERAMSKLEDYGFIQSKPKGEYHSNNQTMAKLLHKAIGLGDASRPDPAAYAAYQQHFATAPVAVLRDCLDFASDRQPIPVEEVESAASIMERFCTGGMSLGAISRETHETIAIAMNRIGGKSNSGEGGEDPSRWLQVTDVEPASGSSPSLPHLRGLRNGDTATSRIKQVASGRFGVTPEYIMNADQLEIKIAQGAKPGEGGQLPGQKVSPYIAQLRRSKPGVPLISPPPHHDIYSIEDLAQLIYDLHQVNPRAKVSVKLVAEAGIGVVASGVAKANADIIQVSGHDGGTGASPISSIKHAGGPMEMGLAETHQTLVRNELRERVVLRVDGGVRNGRDVLLGALLGADEFGFGTVAMIATGCIMARVCHTNNCPVGVASQREELRARFPGAPEDLVNYFHFVAEEVRAGLAAMGYRSLDEVIGRADLLTQRQVKLGKTDGLDLSFLTTYAGPAGRSSTRRSQEVHDNGPQLDDRILADEEVMRAIQREEVVEKAFEIINTDRSALGRVAGVIAKHHGDNGFAGAVRITLTGSGGQSFGCFCVKGLEVKLIGEANDYVGKGMNGGEIVILPPANSPFKPEEASLVGNTCLYGATGGRLFVNGRAGERFAVRNSLSEAVVEGAGDHCCEYMTGGCVVVLGSVGRNVAAGMTGGLGYFLDEDGSFCDKVNTEIVAVQRVVTQAGEAQLRGLVQAHVERTGSAKARAVLANWEAMVGKFWQLVPPAEKNTPEVNPSVAAEVARAGAGAKVAVRA</sequence>
<dbReference type="Proteomes" id="UP001054857">
    <property type="component" value="Unassembled WGS sequence"/>
</dbReference>
<keyword evidence="21" id="KW-1185">Reference proteome</keyword>
<evidence type="ECO:0000256" key="1">
    <source>
        <dbReference type="ARBA" id="ARBA00001917"/>
    </source>
</evidence>
<reference evidence="20 21" key="1">
    <citation type="journal article" date="2021" name="Sci. Rep.">
        <title>Genome sequencing of the multicellular alga Astrephomene provides insights into convergent evolution of germ-soma differentiation.</title>
        <authorList>
            <person name="Yamashita S."/>
            <person name="Yamamoto K."/>
            <person name="Matsuzaki R."/>
            <person name="Suzuki S."/>
            <person name="Yamaguchi H."/>
            <person name="Hirooka S."/>
            <person name="Minakuchi Y."/>
            <person name="Miyagishima S."/>
            <person name="Kawachi M."/>
            <person name="Toyoda A."/>
            <person name="Nozaki H."/>
        </authorList>
    </citation>
    <scope>NUCLEOTIDE SEQUENCE [LARGE SCALE GENOMIC DNA]</scope>
    <source>
        <strain evidence="20 21">NIES-4017</strain>
    </source>
</reference>
<proteinExistence type="inferred from homology"/>
<evidence type="ECO:0000256" key="7">
    <source>
        <dbReference type="ARBA" id="ARBA00022630"/>
    </source>
</evidence>
<comment type="cofactor">
    <cofactor evidence="2">
        <name>[3Fe-4S] cluster</name>
        <dbReference type="ChEBI" id="CHEBI:21137"/>
    </cofactor>
</comment>
<keyword evidence="13" id="KW-0411">Iron-sulfur</keyword>
<dbReference type="GO" id="GO:0019676">
    <property type="term" value="P:ammonia assimilation cycle"/>
    <property type="evidence" value="ECO:0007669"/>
    <property type="project" value="TreeGrafter"/>
</dbReference>
<dbReference type="PROSITE" id="PS51278">
    <property type="entry name" value="GATASE_TYPE_2"/>
    <property type="match status" value="1"/>
</dbReference>
<keyword evidence="11" id="KW-0560">Oxidoreductase</keyword>
<dbReference type="Pfam" id="PF04898">
    <property type="entry name" value="Glu_syn_central"/>
    <property type="match status" value="1"/>
</dbReference>
<keyword evidence="14" id="KW-0314">Glutamate biosynthesis</keyword>
<dbReference type="FunFam" id="3.60.20.10:FF:000001">
    <property type="entry name" value="Glutamate synthase, large subunit"/>
    <property type="match status" value="1"/>
</dbReference>
<evidence type="ECO:0000256" key="14">
    <source>
        <dbReference type="ARBA" id="ARBA00023164"/>
    </source>
</evidence>
<evidence type="ECO:0000256" key="18">
    <source>
        <dbReference type="SAM" id="MobiDB-lite"/>
    </source>
</evidence>
<dbReference type="InterPro" id="IPR029055">
    <property type="entry name" value="Ntn_hydrolases_N"/>
</dbReference>
<dbReference type="EC" id="1.4.7.1" evidence="17"/>
<comment type="pathway">
    <text evidence="3">Energy metabolism; nitrogen metabolism.</text>
</comment>
<evidence type="ECO:0000259" key="19">
    <source>
        <dbReference type="PROSITE" id="PS51278"/>
    </source>
</evidence>
<dbReference type="PANTHER" id="PTHR11938:SF133">
    <property type="entry name" value="GLUTAMATE SYNTHASE (NADH)"/>
    <property type="match status" value="1"/>
</dbReference>